<evidence type="ECO:0000313" key="7">
    <source>
        <dbReference type="Proteomes" id="UP000254266"/>
    </source>
</evidence>
<keyword evidence="3" id="KW-0812">Transmembrane</keyword>
<dbReference type="GO" id="GO:1990281">
    <property type="term" value="C:efflux pump complex"/>
    <property type="evidence" value="ECO:0007669"/>
    <property type="project" value="TreeGrafter"/>
</dbReference>
<protein>
    <recommendedName>
        <fullName evidence="8">TolC family protein</fullName>
    </recommendedName>
</protein>
<proteinExistence type="predicted"/>
<dbReference type="GO" id="GO:0015562">
    <property type="term" value="F:efflux transmembrane transporter activity"/>
    <property type="evidence" value="ECO:0007669"/>
    <property type="project" value="InterPro"/>
</dbReference>
<comment type="caution">
    <text evidence="6">The sequence shown here is derived from an EMBL/GenBank/DDBJ whole genome shotgun (WGS) entry which is preliminary data.</text>
</comment>
<dbReference type="Gene3D" id="1.20.1600.10">
    <property type="entry name" value="Outer membrane efflux proteins (OEP)"/>
    <property type="match status" value="1"/>
</dbReference>
<dbReference type="InterPro" id="IPR051906">
    <property type="entry name" value="TolC-like"/>
</dbReference>
<evidence type="ECO:0000256" key="4">
    <source>
        <dbReference type="ARBA" id="ARBA00023136"/>
    </source>
</evidence>
<keyword evidence="5" id="KW-0998">Cell outer membrane</keyword>
<dbReference type="SUPFAM" id="SSF56954">
    <property type="entry name" value="Outer membrane efflux proteins (OEP)"/>
    <property type="match status" value="1"/>
</dbReference>
<dbReference type="PANTHER" id="PTHR30026">
    <property type="entry name" value="OUTER MEMBRANE PROTEIN TOLC"/>
    <property type="match status" value="1"/>
</dbReference>
<organism evidence="6 7">
    <name type="scientific">endosymbiont of Galathealinum brachiosum</name>
    <dbReference type="NCBI Taxonomy" id="2200906"/>
    <lineage>
        <taxon>Bacteria</taxon>
        <taxon>Pseudomonadati</taxon>
        <taxon>Pseudomonadota</taxon>
        <taxon>Gammaproteobacteria</taxon>
        <taxon>sulfur-oxidizing symbionts</taxon>
    </lineage>
</organism>
<accession>A0A370D9P1</accession>
<dbReference type="GO" id="GO:0009279">
    <property type="term" value="C:cell outer membrane"/>
    <property type="evidence" value="ECO:0007669"/>
    <property type="project" value="UniProtKB-SubCell"/>
</dbReference>
<evidence type="ECO:0000313" key="6">
    <source>
        <dbReference type="EMBL" id="RDH81290.1"/>
    </source>
</evidence>
<reference evidence="6 7" key="1">
    <citation type="journal article" date="2018" name="ISME J.">
        <title>Endosymbiont genomes yield clues of tubeworm success.</title>
        <authorList>
            <person name="Li Y."/>
            <person name="Liles M.R."/>
            <person name="Halanych K.M."/>
        </authorList>
    </citation>
    <scope>NUCLEOTIDE SEQUENCE [LARGE SCALE GENOMIC DNA]</scope>
    <source>
        <strain evidence="6">A1464</strain>
    </source>
</reference>
<dbReference type="AlphaFoldDB" id="A0A370D9P1"/>
<dbReference type="EMBL" id="QFXC01000013">
    <property type="protein sequence ID" value="RDH81290.1"/>
    <property type="molecule type" value="Genomic_DNA"/>
</dbReference>
<keyword evidence="2" id="KW-1134">Transmembrane beta strand</keyword>
<evidence type="ECO:0000256" key="2">
    <source>
        <dbReference type="ARBA" id="ARBA00022452"/>
    </source>
</evidence>
<comment type="subcellular location">
    <subcellularLocation>
        <location evidence="1">Cell outer membrane</location>
    </subcellularLocation>
</comment>
<evidence type="ECO:0000256" key="3">
    <source>
        <dbReference type="ARBA" id="ARBA00022692"/>
    </source>
</evidence>
<keyword evidence="7" id="KW-1185">Reference proteome</keyword>
<evidence type="ECO:0000256" key="5">
    <source>
        <dbReference type="ARBA" id="ARBA00023237"/>
    </source>
</evidence>
<keyword evidence="4" id="KW-0472">Membrane</keyword>
<dbReference type="GO" id="GO:0015288">
    <property type="term" value="F:porin activity"/>
    <property type="evidence" value="ECO:0007669"/>
    <property type="project" value="TreeGrafter"/>
</dbReference>
<name>A0A370D9P1_9GAMM</name>
<dbReference type="Proteomes" id="UP000254266">
    <property type="component" value="Unassembled WGS sequence"/>
</dbReference>
<evidence type="ECO:0000256" key="1">
    <source>
        <dbReference type="ARBA" id="ARBA00004442"/>
    </source>
</evidence>
<evidence type="ECO:0008006" key="8">
    <source>
        <dbReference type="Google" id="ProtNLM"/>
    </source>
</evidence>
<gene>
    <name evidence="6" type="ORF">DIZ80_14395</name>
</gene>
<sequence length="426" mass="48402">MDIINKILSFFMGLIYLPLLIAEPLPDPLVLKQAMDMADDAQHYQIIEAQASIVEARSELERAEASLGFRAQLELEAALIDPSPIALDQSSNDSHVSLRVIKPLYHFGSSTENILAAQTEQQALQSHLPFIIGQRKVDIARQFFEVILSDLKYAWDNESMAVAFISYEAAQDRHALSQISDVDLLESENNYIDILHQRQLSEMNQRHSRAILADLLNRPDELPSNLKMPDLDTSQKLLPEYSVLLEKVLQANPQIKLVEKQLEAASQRISAAGNQFGPRLDAEIEVSEYARIKGSNDEWRAQLSLVIPLYENSSIKKDVSRARADWMKLRAKLLSIKINLRKRVLALWQSINVLSQRKKQLQTSQEFRELRLDKSRALYEMEVATNLGNSMVAISEIQYKQAKNNFELALAKMQLRLLSGDVDLLQ</sequence>
<dbReference type="PANTHER" id="PTHR30026:SF20">
    <property type="entry name" value="OUTER MEMBRANE PROTEIN TOLC"/>
    <property type="match status" value="1"/>
</dbReference>